<sequence length="302" mass="35016">MASRLTPEFLAQRTNRWNRKRGEMASEYLRRVTHLFLSEHNLSNLVGIEVCTRLSVLYLYDNSIREIHNLEFAHGLTHLYLQNNFISKLEGLLSLNNLTKLYLGGNLITVLEGMENLKCLKELHIESQKLDPGEKLLFDPLSLRAISPSLLILNISNNHIDTLQELTVLNNLDTLFCTNNILFDLVELVNFVNRMLMLCNLDLRNNPVCKRIHYRENTITHSSLRQLDGKDIPDSTRLFLHKLHYIRESRKKQFVRQTTSTTPKRHDSKMIVTPYLALHPSYRLYDSNSTPPPPDGLNNNDD</sequence>
<evidence type="ECO:0000256" key="3">
    <source>
        <dbReference type="SAM" id="MobiDB-lite"/>
    </source>
</evidence>
<dbReference type="InterPro" id="IPR001611">
    <property type="entry name" value="Leu-rich_rpt"/>
</dbReference>
<dbReference type="SMART" id="SM00365">
    <property type="entry name" value="LRR_SD22"/>
    <property type="match status" value="3"/>
</dbReference>
<protein>
    <submittedName>
        <fullName evidence="4">Protein phosphatase 1 regulatory subunit 42</fullName>
    </submittedName>
</protein>
<dbReference type="PANTHER" id="PTHR46652">
    <property type="entry name" value="LEUCINE-RICH REPEAT AND IQ DOMAIN-CONTAINING PROTEIN 1-RELATED"/>
    <property type="match status" value="1"/>
</dbReference>
<keyword evidence="1" id="KW-0433">Leucine-rich repeat</keyword>
<dbReference type="InterPro" id="IPR050836">
    <property type="entry name" value="SDS22/Internalin_LRR"/>
</dbReference>
<dbReference type="Gene3D" id="3.80.10.10">
    <property type="entry name" value="Ribonuclease Inhibitor"/>
    <property type="match status" value="2"/>
</dbReference>
<dbReference type="InterPro" id="IPR032675">
    <property type="entry name" value="LRR_dom_sf"/>
</dbReference>
<organism evidence="4 5">
    <name type="scientific">Oopsacas minuta</name>
    <dbReference type="NCBI Taxonomy" id="111878"/>
    <lineage>
        <taxon>Eukaryota</taxon>
        <taxon>Metazoa</taxon>
        <taxon>Porifera</taxon>
        <taxon>Hexactinellida</taxon>
        <taxon>Hexasterophora</taxon>
        <taxon>Lyssacinosida</taxon>
        <taxon>Leucopsacidae</taxon>
        <taxon>Oopsacas</taxon>
    </lineage>
</organism>
<dbReference type="AlphaFoldDB" id="A0AAV7KH01"/>
<proteinExistence type="predicted"/>
<evidence type="ECO:0000256" key="2">
    <source>
        <dbReference type="ARBA" id="ARBA00022737"/>
    </source>
</evidence>
<gene>
    <name evidence="4" type="ORF">LOD99_14290</name>
</gene>
<evidence type="ECO:0000313" key="5">
    <source>
        <dbReference type="Proteomes" id="UP001165289"/>
    </source>
</evidence>
<feature type="region of interest" description="Disordered" evidence="3">
    <location>
        <begin position="283"/>
        <end position="302"/>
    </location>
</feature>
<keyword evidence="2" id="KW-0677">Repeat</keyword>
<dbReference type="PANTHER" id="PTHR46652:SF3">
    <property type="entry name" value="LEUCINE-RICH REPEAT-CONTAINING PROTEIN 9"/>
    <property type="match status" value="1"/>
</dbReference>
<keyword evidence="5" id="KW-1185">Reference proteome</keyword>
<dbReference type="PROSITE" id="PS51450">
    <property type="entry name" value="LRR"/>
    <property type="match status" value="4"/>
</dbReference>
<name>A0AAV7KH01_9METZ</name>
<comment type="caution">
    <text evidence="4">The sequence shown here is derived from an EMBL/GenBank/DDBJ whole genome shotgun (WGS) entry which is preliminary data.</text>
</comment>
<dbReference type="Proteomes" id="UP001165289">
    <property type="component" value="Unassembled WGS sequence"/>
</dbReference>
<reference evidence="4 5" key="1">
    <citation type="journal article" date="2023" name="BMC Biol.">
        <title>The compact genome of the sponge Oopsacas minuta (Hexactinellida) is lacking key metazoan core genes.</title>
        <authorList>
            <person name="Santini S."/>
            <person name="Schenkelaars Q."/>
            <person name="Jourda C."/>
            <person name="Duchesne M."/>
            <person name="Belahbib H."/>
            <person name="Rocher C."/>
            <person name="Selva M."/>
            <person name="Riesgo A."/>
            <person name="Vervoort M."/>
            <person name="Leys S.P."/>
            <person name="Kodjabachian L."/>
            <person name="Le Bivic A."/>
            <person name="Borchiellini C."/>
            <person name="Claverie J.M."/>
            <person name="Renard E."/>
        </authorList>
    </citation>
    <scope>NUCLEOTIDE SEQUENCE [LARGE SCALE GENOMIC DNA]</scope>
    <source>
        <strain evidence="4">SPO-2</strain>
    </source>
</reference>
<evidence type="ECO:0000256" key="1">
    <source>
        <dbReference type="ARBA" id="ARBA00022614"/>
    </source>
</evidence>
<dbReference type="InterPro" id="IPR025875">
    <property type="entry name" value="Leu-rich_rpt_4"/>
</dbReference>
<dbReference type="EMBL" id="JAKMXF010000044">
    <property type="protein sequence ID" value="KAI6659950.1"/>
    <property type="molecule type" value="Genomic_DNA"/>
</dbReference>
<accession>A0AAV7KH01</accession>
<dbReference type="Pfam" id="PF12799">
    <property type="entry name" value="LRR_4"/>
    <property type="match status" value="1"/>
</dbReference>
<dbReference type="SUPFAM" id="SSF52058">
    <property type="entry name" value="L domain-like"/>
    <property type="match status" value="1"/>
</dbReference>
<dbReference type="CDD" id="cd21340">
    <property type="entry name" value="PPP1R42"/>
    <property type="match status" value="1"/>
</dbReference>
<evidence type="ECO:0000313" key="4">
    <source>
        <dbReference type="EMBL" id="KAI6659950.1"/>
    </source>
</evidence>